<dbReference type="PANTHER" id="PTHR46401">
    <property type="entry name" value="GLYCOSYLTRANSFERASE WBBK-RELATED"/>
    <property type="match status" value="1"/>
</dbReference>
<keyword evidence="1 3" id="KW-0808">Transferase</keyword>
<evidence type="ECO:0000313" key="3">
    <source>
        <dbReference type="EMBL" id="KKU56566.1"/>
    </source>
</evidence>
<dbReference type="Proteomes" id="UP000034607">
    <property type="component" value="Unassembled WGS sequence"/>
</dbReference>
<comment type="caution">
    <text evidence="3">The sequence shown here is derived from an EMBL/GenBank/DDBJ whole genome shotgun (WGS) entry which is preliminary data.</text>
</comment>
<evidence type="ECO:0000313" key="4">
    <source>
        <dbReference type="Proteomes" id="UP000034607"/>
    </source>
</evidence>
<proteinExistence type="predicted"/>
<dbReference type="EMBL" id="LCNM01000006">
    <property type="protein sequence ID" value="KKU56566.1"/>
    <property type="molecule type" value="Genomic_DNA"/>
</dbReference>
<sequence>MANLPKSVALIYDRVNKWGGAERVLLALHEIFPHAPLFTSVYDSNQAKWAQVFPQVTTTFLNFLPGLKHHHELIPFLTPISFETLQFDNYDAVISLTSADAKGIITKPQTFHLCVCLTPTRYLWSHQQYYYQKIPWILKPVSWPWFKYLKYWDLIAANRPDKYLAISKTVADRISKYYARDSRVIYPPVNTDFFSKTSNRIVPDLPPRYYLYVGRFVTYKDPQTVINVFNDLNFPLVVVGKGSVNWGQPLLTQILKSKAGPNIRFIQEVSDDELAYLYQNCQALIYFHEEDFGIIPVEAMAAGKPVIALNRGGTAETVIHKKTGILIDEHSPDALKSAVLNFSPASFSTSDIRSHAAQFSQERFIREFVKVFNNEWTKYQNTLMS</sequence>
<dbReference type="Gene3D" id="3.40.50.2000">
    <property type="entry name" value="Glycogen Phosphorylase B"/>
    <property type="match status" value="2"/>
</dbReference>
<gene>
    <name evidence="3" type="ORF">UX78_C0006G0029</name>
</gene>
<dbReference type="InterPro" id="IPR001296">
    <property type="entry name" value="Glyco_trans_1"/>
</dbReference>
<evidence type="ECO:0000259" key="2">
    <source>
        <dbReference type="Pfam" id="PF00534"/>
    </source>
</evidence>
<dbReference type="Pfam" id="PF00534">
    <property type="entry name" value="Glycos_transf_1"/>
    <property type="match status" value="1"/>
</dbReference>
<dbReference type="PATRIC" id="fig|1618357.3.peg.401"/>
<organism evidence="3 4">
    <name type="scientific">Candidatus Amesbacteria bacterium GW2011_GWA2_47_11</name>
    <dbReference type="NCBI Taxonomy" id="1618357"/>
    <lineage>
        <taxon>Bacteria</taxon>
        <taxon>Candidatus Amesiibacteriota</taxon>
    </lineage>
</organism>
<reference evidence="3 4" key="1">
    <citation type="journal article" date="2015" name="Nature">
        <title>rRNA introns, odd ribosomes, and small enigmatic genomes across a large radiation of phyla.</title>
        <authorList>
            <person name="Brown C.T."/>
            <person name="Hug L.A."/>
            <person name="Thomas B.C."/>
            <person name="Sharon I."/>
            <person name="Castelle C.J."/>
            <person name="Singh A."/>
            <person name="Wilkins M.J."/>
            <person name="Williams K.H."/>
            <person name="Banfield J.F."/>
        </authorList>
    </citation>
    <scope>NUCLEOTIDE SEQUENCE [LARGE SCALE GENOMIC DNA]</scope>
</reference>
<dbReference type="AlphaFoldDB" id="A0A0G1RHD7"/>
<dbReference type="GO" id="GO:0016757">
    <property type="term" value="F:glycosyltransferase activity"/>
    <property type="evidence" value="ECO:0007669"/>
    <property type="project" value="InterPro"/>
</dbReference>
<protein>
    <submittedName>
        <fullName evidence="3">Glycosyl transferase group 1</fullName>
    </submittedName>
</protein>
<feature type="domain" description="Glycosyl transferase family 1" evidence="2">
    <location>
        <begin position="204"/>
        <end position="340"/>
    </location>
</feature>
<dbReference type="GO" id="GO:0009103">
    <property type="term" value="P:lipopolysaccharide biosynthetic process"/>
    <property type="evidence" value="ECO:0007669"/>
    <property type="project" value="TreeGrafter"/>
</dbReference>
<dbReference type="PANTHER" id="PTHR46401:SF2">
    <property type="entry name" value="GLYCOSYLTRANSFERASE WBBK-RELATED"/>
    <property type="match status" value="1"/>
</dbReference>
<accession>A0A0G1RHD7</accession>
<dbReference type="SUPFAM" id="SSF53756">
    <property type="entry name" value="UDP-Glycosyltransferase/glycogen phosphorylase"/>
    <property type="match status" value="1"/>
</dbReference>
<evidence type="ECO:0000256" key="1">
    <source>
        <dbReference type="ARBA" id="ARBA00022679"/>
    </source>
</evidence>
<name>A0A0G1RHD7_9BACT</name>